<protein>
    <recommendedName>
        <fullName evidence="3">3'-5' exonuclease domain-containing protein</fullName>
    </recommendedName>
</protein>
<dbReference type="InterPro" id="IPR012337">
    <property type="entry name" value="RNaseH-like_sf"/>
</dbReference>
<dbReference type="GO" id="GO:0005737">
    <property type="term" value="C:cytoplasm"/>
    <property type="evidence" value="ECO:0007669"/>
    <property type="project" value="TreeGrafter"/>
</dbReference>
<dbReference type="GO" id="GO:0008408">
    <property type="term" value="F:3'-5' exonuclease activity"/>
    <property type="evidence" value="ECO:0007669"/>
    <property type="project" value="InterPro"/>
</dbReference>
<evidence type="ECO:0000313" key="5">
    <source>
        <dbReference type="Proteomes" id="UP000595140"/>
    </source>
</evidence>
<dbReference type="OrthoDB" id="1920326at2759"/>
<dbReference type="EMBL" id="OOIL02004481">
    <property type="protein sequence ID" value="VFQ92167.1"/>
    <property type="molecule type" value="Genomic_DNA"/>
</dbReference>
<dbReference type="PANTHER" id="PTHR13620:SF105">
    <property type="entry name" value="OS01G0737700 PROTEIN"/>
    <property type="match status" value="1"/>
</dbReference>
<dbReference type="Gene3D" id="3.30.420.10">
    <property type="entry name" value="Ribonuclease H-like superfamily/Ribonuclease H"/>
    <property type="match status" value="1"/>
</dbReference>
<dbReference type="AlphaFoldDB" id="A0A484MUP1"/>
<dbReference type="InterPro" id="IPR036397">
    <property type="entry name" value="RNaseH_sf"/>
</dbReference>
<reference evidence="4 5" key="1">
    <citation type="submission" date="2018-04" db="EMBL/GenBank/DDBJ databases">
        <authorList>
            <person name="Vogel A."/>
        </authorList>
    </citation>
    <scope>NUCLEOTIDE SEQUENCE [LARGE SCALE GENOMIC DNA]</scope>
</reference>
<keyword evidence="5" id="KW-1185">Reference proteome</keyword>
<evidence type="ECO:0000256" key="1">
    <source>
        <dbReference type="ARBA" id="ARBA00022722"/>
    </source>
</evidence>
<dbReference type="CDD" id="cd06141">
    <property type="entry name" value="WRN_exo"/>
    <property type="match status" value="1"/>
</dbReference>
<sequence length="209" mass="23544">MDTGIVDIPGSDDRFTVNFHRSSIETLVTYEPSKVVDWINDIERLHRDSLPNKLIVGLDVEWRPSFSRHQNPVATLQLCVGNRCLIVQLLYCSPIPDELSAFLANSSHTFVGVGIGEDLEKLIEDYDLAVANGVELRTLAAEKANDRSLKNIGLKDMARIYLDAEVVKPKRVTMGRWDQEWLSEEQIRYACIDAFVCYEVGKILCGAES</sequence>
<dbReference type="SUPFAM" id="SSF53098">
    <property type="entry name" value="Ribonuclease H-like"/>
    <property type="match status" value="1"/>
</dbReference>
<dbReference type="Pfam" id="PF01612">
    <property type="entry name" value="DNA_pol_A_exo1"/>
    <property type="match status" value="1"/>
</dbReference>
<dbReference type="GO" id="GO:0005634">
    <property type="term" value="C:nucleus"/>
    <property type="evidence" value="ECO:0007669"/>
    <property type="project" value="TreeGrafter"/>
</dbReference>
<feature type="domain" description="3'-5' exonuclease" evidence="3">
    <location>
        <begin position="26"/>
        <end position="209"/>
    </location>
</feature>
<proteinExistence type="predicted"/>
<dbReference type="PANTHER" id="PTHR13620">
    <property type="entry name" value="3-5 EXONUCLEASE"/>
    <property type="match status" value="1"/>
</dbReference>
<dbReference type="Proteomes" id="UP000595140">
    <property type="component" value="Unassembled WGS sequence"/>
</dbReference>
<keyword evidence="1" id="KW-0540">Nuclease</keyword>
<evidence type="ECO:0000256" key="2">
    <source>
        <dbReference type="ARBA" id="ARBA00022801"/>
    </source>
</evidence>
<dbReference type="FunFam" id="3.30.420.10:FF:000054">
    <property type="entry name" value="Werner Syndrome-like exonuclease"/>
    <property type="match status" value="1"/>
</dbReference>
<dbReference type="GO" id="GO:0006139">
    <property type="term" value="P:nucleobase-containing compound metabolic process"/>
    <property type="evidence" value="ECO:0007669"/>
    <property type="project" value="InterPro"/>
</dbReference>
<dbReference type="GO" id="GO:0003676">
    <property type="term" value="F:nucleic acid binding"/>
    <property type="evidence" value="ECO:0007669"/>
    <property type="project" value="InterPro"/>
</dbReference>
<gene>
    <name evidence="4" type="ORF">CCAM_LOCUS33943</name>
</gene>
<organism evidence="4 5">
    <name type="scientific">Cuscuta campestris</name>
    <dbReference type="NCBI Taxonomy" id="132261"/>
    <lineage>
        <taxon>Eukaryota</taxon>
        <taxon>Viridiplantae</taxon>
        <taxon>Streptophyta</taxon>
        <taxon>Embryophyta</taxon>
        <taxon>Tracheophyta</taxon>
        <taxon>Spermatophyta</taxon>
        <taxon>Magnoliopsida</taxon>
        <taxon>eudicotyledons</taxon>
        <taxon>Gunneridae</taxon>
        <taxon>Pentapetalae</taxon>
        <taxon>asterids</taxon>
        <taxon>lamiids</taxon>
        <taxon>Solanales</taxon>
        <taxon>Convolvulaceae</taxon>
        <taxon>Cuscuteae</taxon>
        <taxon>Cuscuta</taxon>
        <taxon>Cuscuta subgen. Grammica</taxon>
        <taxon>Cuscuta sect. Cleistogrammica</taxon>
    </lineage>
</organism>
<dbReference type="InterPro" id="IPR051132">
    <property type="entry name" value="3-5_Exonuclease_domain"/>
</dbReference>
<dbReference type="InterPro" id="IPR002562">
    <property type="entry name" value="3'-5'_exonuclease_dom"/>
</dbReference>
<evidence type="ECO:0000259" key="3">
    <source>
        <dbReference type="SMART" id="SM00474"/>
    </source>
</evidence>
<evidence type="ECO:0000313" key="4">
    <source>
        <dbReference type="EMBL" id="VFQ92167.1"/>
    </source>
</evidence>
<dbReference type="SMART" id="SM00474">
    <property type="entry name" value="35EXOc"/>
    <property type="match status" value="1"/>
</dbReference>
<name>A0A484MUP1_9ASTE</name>
<keyword evidence="2" id="KW-0378">Hydrolase</keyword>
<accession>A0A484MUP1</accession>